<dbReference type="GO" id="GO:0009073">
    <property type="term" value="P:aromatic amino acid family biosynthetic process"/>
    <property type="evidence" value="ECO:0007669"/>
    <property type="project" value="UniProtKB-KW"/>
</dbReference>
<dbReference type="PIRSF" id="PIRSF001361">
    <property type="entry name" value="DAHP_synthase"/>
    <property type="match status" value="1"/>
</dbReference>
<comment type="caution">
    <text evidence="10">The sequence shown here is derived from an EMBL/GenBank/DDBJ whole genome shotgun (WGS) entry which is preliminary data.</text>
</comment>
<gene>
    <name evidence="10" type="ORF">VMCG_01022</name>
</gene>
<dbReference type="OrthoDB" id="4699125at2759"/>
<dbReference type="Proteomes" id="UP000283895">
    <property type="component" value="Unassembled WGS sequence"/>
</dbReference>
<dbReference type="InterPro" id="IPR013785">
    <property type="entry name" value="Aldolase_TIM"/>
</dbReference>
<protein>
    <recommendedName>
        <fullName evidence="8">Phospho-2-dehydro-3-deoxyheptonate aldolase</fullName>
        <ecNumber evidence="8">2.5.1.54</ecNumber>
    </recommendedName>
</protein>
<dbReference type="EC" id="2.5.1.54" evidence="8"/>
<dbReference type="SUPFAM" id="SSF51569">
    <property type="entry name" value="Aldolase"/>
    <property type="match status" value="1"/>
</dbReference>
<dbReference type="NCBIfam" id="TIGR00034">
    <property type="entry name" value="aroFGH"/>
    <property type="match status" value="1"/>
</dbReference>
<keyword evidence="6 8" id="KW-0057">Aromatic amino acid biosynthesis</keyword>
<evidence type="ECO:0000256" key="3">
    <source>
        <dbReference type="ARBA" id="ARBA00007985"/>
    </source>
</evidence>
<evidence type="ECO:0000256" key="2">
    <source>
        <dbReference type="ARBA" id="ARBA00004688"/>
    </source>
</evidence>
<keyword evidence="4 8" id="KW-0028">Amino-acid biosynthesis</keyword>
<dbReference type="PANTHER" id="PTHR21225">
    <property type="entry name" value="PHOSPHO-2-DEHYDRO-3-DEOXYHEPTONATE ALDOLASE DAHP SYNTHETASE"/>
    <property type="match status" value="1"/>
</dbReference>
<dbReference type="GO" id="GO:0003849">
    <property type="term" value="F:3-deoxy-7-phosphoheptulonate synthase activity"/>
    <property type="evidence" value="ECO:0007669"/>
    <property type="project" value="UniProtKB-EC"/>
</dbReference>
<dbReference type="NCBIfam" id="NF009395">
    <property type="entry name" value="PRK12755.1"/>
    <property type="match status" value="1"/>
</dbReference>
<evidence type="ECO:0000259" key="9">
    <source>
        <dbReference type="Pfam" id="PF00793"/>
    </source>
</evidence>
<comment type="similarity">
    <text evidence="3 8">Belongs to the class-I DAHP synthase family.</text>
</comment>
<evidence type="ECO:0000256" key="4">
    <source>
        <dbReference type="ARBA" id="ARBA00022605"/>
    </source>
</evidence>
<dbReference type="STRING" id="356882.A0A423X5W2"/>
<name>A0A423X5W2_9PEZI</name>
<keyword evidence="5 8" id="KW-0808">Transferase</keyword>
<evidence type="ECO:0000256" key="1">
    <source>
        <dbReference type="ARBA" id="ARBA00003726"/>
    </source>
</evidence>
<sequence length="386" mass="40990">MKIDTIPKDTQTLASISTARATIKNILSSPEADDRLLVIVGPCSIHDTAAALDYAERLSALSSRLHGDLVVIMRVYVEKPRTTVGWKGLVHDPDLTQSQASRLDRGLHVSRSIMARVAALGLPVATEMLSPLVVPFVDDVVSLGVVGARTTESQTHRELASDVPFPVGFKNGTDGGLAVALDAIRAAGTPHTLLAVDEHGALVQRLSAGNGDTFVVLRGGKSGPNYGPEHVRRAEAAMRLAGRRPALVVDASHGNSNKDYRNQAKVAASVGEQITAGAEIAGIMIESNIQAGRQDIPECGMAGLEYGVSVTDGCVGWQETQEILENLAAAVRVRRANKHQAVAAAEASHPSFNGVVRTTMRSRRRSSQVTDFMEKLLHGAAPVEMV</sequence>
<reference evidence="10 11" key="1">
    <citation type="submission" date="2015-09" db="EMBL/GenBank/DDBJ databases">
        <title>Host preference determinants of Valsa canker pathogens revealed by comparative genomics.</title>
        <authorList>
            <person name="Yin Z."/>
            <person name="Huang L."/>
        </authorList>
    </citation>
    <scope>NUCLEOTIDE SEQUENCE [LARGE SCALE GENOMIC DNA]</scope>
    <source>
        <strain evidence="10 11">03-1</strain>
    </source>
</reference>
<dbReference type="InterPro" id="IPR006219">
    <property type="entry name" value="DAHP_synth_1"/>
</dbReference>
<evidence type="ECO:0000256" key="7">
    <source>
        <dbReference type="ARBA" id="ARBA00047508"/>
    </source>
</evidence>
<dbReference type="Gene3D" id="3.20.20.70">
    <property type="entry name" value="Aldolase class I"/>
    <property type="match status" value="1"/>
</dbReference>
<evidence type="ECO:0000313" key="11">
    <source>
        <dbReference type="Proteomes" id="UP000283895"/>
    </source>
</evidence>
<comment type="catalytic activity">
    <reaction evidence="7 8">
        <text>D-erythrose 4-phosphate + phosphoenolpyruvate + H2O = 7-phospho-2-dehydro-3-deoxy-D-arabino-heptonate + phosphate</text>
        <dbReference type="Rhea" id="RHEA:14717"/>
        <dbReference type="ChEBI" id="CHEBI:15377"/>
        <dbReference type="ChEBI" id="CHEBI:16897"/>
        <dbReference type="ChEBI" id="CHEBI:43474"/>
        <dbReference type="ChEBI" id="CHEBI:58394"/>
        <dbReference type="ChEBI" id="CHEBI:58702"/>
        <dbReference type="EC" id="2.5.1.54"/>
    </reaction>
</comment>
<dbReference type="Pfam" id="PF00793">
    <property type="entry name" value="DAHP_synth_1"/>
    <property type="match status" value="1"/>
</dbReference>
<comment type="function">
    <text evidence="1">Stereospecific condensation of phosphoenolpyruvate (PEP) and D-erythrose-4-phosphate (E4P) giving rise to 3-deoxy-D-arabino-heptulosonate-7-phosphate (DAHP).</text>
</comment>
<comment type="pathway">
    <text evidence="2">Metabolic intermediate biosynthesis; chorismate biosynthesis; chorismate from D-erythrose 4-phosphate and phosphoenolpyruvate: step 1/7.</text>
</comment>
<proteinExistence type="inferred from homology"/>
<organism evidence="10 11">
    <name type="scientific">Cytospora schulzeri</name>
    <dbReference type="NCBI Taxonomy" id="448051"/>
    <lineage>
        <taxon>Eukaryota</taxon>
        <taxon>Fungi</taxon>
        <taxon>Dikarya</taxon>
        <taxon>Ascomycota</taxon>
        <taxon>Pezizomycotina</taxon>
        <taxon>Sordariomycetes</taxon>
        <taxon>Sordariomycetidae</taxon>
        <taxon>Diaporthales</taxon>
        <taxon>Cytosporaceae</taxon>
        <taxon>Cytospora</taxon>
    </lineage>
</organism>
<dbReference type="GO" id="GO:0005737">
    <property type="term" value="C:cytoplasm"/>
    <property type="evidence" value="ECO:0007669"/>
    <property type="project" value="TreeGrafter"/>
</dbReference>
<dbReference type="InterPro" id="IPR006218">
    <property type="entry name" value="DAHP1/KDSA"/>
</dbReference>
<dbReference type="EMBL" id="LKEA01000002">
    <property type="protein sequence ID" value="ROW11301.1"/>
    <property type="molecule type" value="Genomic_DNA"/>
</dbReference>
<dbReference type="AlphaFoldDB" id="A0A423X5W2"/>
<dbReference type="GO" id="GO:0008652">
    <property type="term" value="P:amino acid biosynthetic process"/>
    <property type="evidence" value="ECO:0007669"/>
    <property type="project" value="UniProtKB-KW"/>
</dbReference>
<evidence type="ECO:0000256" key="5">
    <source>
        <dbReference type="ARBA" id="ARBA00022679"/>
    </source>
</evidence>
<evidence type="ECO:0000256" key="6">
    <source>
        <dbReference type="ARBA" id="ARBA00023141"/>
    </source>
</evidence>
<dbReference type="PANTHER" id="PTHR21225:SF12">
    <property type="entry name" value="PHOSPHO-2-DEHYDRO-3-DEOXYHEPTONATE ALDOLASE, TYROSINE-INHIBITED"/>
    <property type="match status" value="1"/>
</dbReference>
<keyword evidence="11" id="KW-1185">Reference proteome</keyword>
<feature type="domain" description="DAHP synthetase I/KDSA" evidence="9">
    <location>
        <begin position="33"/>
        <end position="324"/>
    </location>
</feature>
<evidence type="ECO:0000313" key="10">
    <source>
        <dbReference type="EMBL" id="ROW11301.1"/>
    </source>
</evidence>
<accession>A0A423X5W2</accession>
<evidence type="ECO:0000256" key="8">
    <source>
        <dbReference type="PIRNR" id="PIRNR001361"/>
    </source>
</evidence>